<dbReference type="InterPro" id="IPR001830">
    <property type="entry name" value="Glyco_trans_20"/>
</dbReference>
<proteinExistence type="inferred from homology"/>
<feature type="compositionally biased region" description="Acidic residues" evidence="2">
    <location>
        <begin position="208"/>
        <end position="219"/>
    </location>
</feature>
<keyword evidence="4" id="KW-1185">Reference proteome</keyword>
<dbReference type="Pfam" id="PF02358">
    <property type="entry name" value="Trehalose_PPase"/>
    <property type="match status" value="1"/>
</dbReference>
<dbReference type="AlphaFoldDB" id="A0A2G2X776"/>
<dbReference type="InterPro" id="IPR003337">
    <property type="entry name" value="Trehalose_PPase"/>
</dbReference>
<gene>
    <name evidence="3" type="ORF">CQW23_07826</name>
</gene>
<sequence>MVYVSLVMYDAELSIDDIVSSHKKTQRRVIFVEYDVTVVPQSSLIKAPSAEVITLLSSLSNDPKNTMYIVIGRERSSLSECLVPCERLGIAAEHGYFIRLRHRAHKLFGSSHKAMSLSLSRDSQSKGSISTHRGSMKVDLSKLEMAALWRYWGYFNLFKPESLKESAKQSVVAISEVRLTLGERVDNCVCIIHGDQQNPDNPGRVPNPDDEDLGDDDLLDPINPSHAGNVTTPVNCNMHRNRPFRERQDHQPVQYDLNDDDDGMDGAGATGAIIPPPLAPRAKFNITSTMIQLLHLKRLFGGLPGDDLNMHLENFVTICKSFDNPGVGQNAIRLRLFLLSLSGEATLCLNELTIGSITN</sequence>
<comment type="similarity">
    <text evidence="1">In the N-terminal section; belongs to the glycosyltransferase 20 family.</text>
</comment>
<dbReference type="PANTHER" id="PTHR10788:SF77">
    <property type="entry name" value="ALPHA,ALPHA-TREHALOSE-PHOSPHATE SYNTHASE [UDP-FORMING] 9-RELATED"/>
    <property type="match status" value="1"/>
</dbReference>
<reference evidence="3 4" key="1">
    <citation type="journal article" date="2017" name="Genome Biol.">
        <title>New reference genome sequences of hot pepper reveal the massive evolution of plant disease-resistance genes by retroduplication.</title>
        <authorList>
            <person name="Kim S."/>
            <person name="Park J."/>
            <person name="Yeom S.I."/>
            <person name="Kim Y.M."/>
            <person name="Seo E."/>
            <person name="Kim K.T."/>
            <person name="Kim M.S."/>
            <person name="Lee J.M."/>
            <person name="Cheong K."/>
            <person name="Shin H.S."/>
            <person name="Kim S.B."/>
            <person name="Han K."/>
            <person name="Lee J."/>
            <person name="Park M."/>
            <person name="Lee H.A."/>
            <person name="Lee H.Y."/>
            <person name="Lee Y."/>
            <person name="Oh S."/>
            <person name="Lee J.H."/>
            <person name="Choi E."/>
            <person name="Choi E."/>
            <person name="Lee S.E."/>
            <person name="Jeon J."/>
            <person name="Kim H."/>
            <person name="Choi G."/>
            <person name="Song H."/>
            <person name="Lee J."/>
            <person name="Lee S.C."/>
            <person name="Kwon J.K."/>
            <person name="Lee H.Y."/>
            <person name="Koo N."/>
            <person name="Hong Y."/>
            <person name="Kim R.W."/>
            <person name="Kang W.H."/>
            <person name="Huh J.H."/>
            <person name="Kang B.C."/>
            <person name="Yang T.J."/>
            <person name="Lee Y.H."/>
            <person name="Bennetzen J.L."/>
            <person name="Choi D."/>
        </authorList>
    </citation>
    <scope>NUCLEOTIDE SEQUENCE [LARGE SCALE GENOMIC DNA]</scope>
    <source>
        <strain evidence="4">cv. PBC81</strain>
    </source>
</reference>
<dbReference type="InterPro" id="IPR038291">
    <property type="entry name" value="SAP30_C_sf"/>
</dbReference>
<dbReference type="GO" id="GO:0004805">
    <property type="term" value="F:trehalose-phosphatase activity"/>
    <property type="evidence" value="ECO:0007669"/>
    <property type="project" value="TreeGrafter"/>
</dbReference>
<dbReference type="PANTHER" id="PTHR10788">
    <property type="entry name" value="TREHALOSE-6-PHOSPHATE SYNTHASE"/>
    <property type="match status" value="1"/>
</dbReference>
<dbReference type="Gene3D" id="3.40.50.1000">
    <property type="entry name" value="HAD superfamily/HAD-like"/>
    <property type="match status" value="1"/>
</dbReference>
<dbReference type="Proteomes" id="UP000224567">
    <property type="component" value="Unassembled WGS sequence"/>
</dbReference>
<dbReference type="Gene3D" id="6.10.160.20">
    <property type="match status" value="1"/>
</dbReference>
<dbReference type="EMBL" id="MLFT02000003">
    <property type="protein sequence ID" value="PHT53364.1"/>
    <property type="molecule type" value="Genomic_DNA"/>
</dbReference>
<reference evidence="4" key="2">
    <citation type="journal article" date="2017" name="J. Anim. Genet.">
        <title>Multiple reference genome sequences of hot pepper reveal the massive evolution of plant disease resistance genes by retroduplication.</title>
        <authorList>
            <person name="Kim S."/>
            <person name="Park J."/>
            <person name="Yeom S.-I."/>
            <person name="Kim Y.-M."/>
            <person name="Seo E."/>
            <person name="Kim K.-T."/>
            <person name="Kim M.-S."/>
            <person name="Lee J.M."/>
            <person name="Cheong K."/>
            <person name="Shin H.-S."/>
            <person name="Kim S.-B."/>
            <person name="Han K."/>
            <person name="Lee J."/>
            <person name="Park M."/>
            <person name="Lee H.-A."/>
            <person name="Lee H.-Y."/>
            <person name="Lee Y."/>
            <person name="Oh S."/>
            <person name="Lee J.H."/>
            <person name="Choi E."/>
            <person name="Choi E."/>
            <person name="Lee S.E."/>
            <person name="Jeon J."/>
            <person name="Kim H."/>
            <person name="Choi G."/>
            <person name="Song H."/>
            <person name="Lee J."/>
            <person name="Lee S.-C."/>
            <person name="Kwon J.-K."/>
            <person name="Lee H.-Y."/>
            <person name="Koo N."/>
            <person name="Hong Y."/>
            <person name="Kim R.W."/>
            <person name="Kang W.-H."/>
            <person name="Huh J.H."/>
            <person name="Kang B.-C."/>
            <person name="Yang T.-J."/>
            <person name="Lee Y.-H."/>
            <person name="Bennetzen J.L."/>
            <person name="Choi D."/>
        </authorList>
    </citation>
    <scope>NUCLEOTIDE SEQUENCE [LARGE SCALE GENOMIC DNA]</scope>
    <source>
        <strain evidence="4">cv. PBC81</strain>
    </source>
</reference>
<dbReference type="GO" id="GO:0005992">
    <property type="term" value="P:trehalose biosynthetic process"/>
    <property type="evidence" value="ECO:0007669"/>
    <property type="project" value="InterPro"/>
</dbReference>
<dbReference type="GO" id="GO:0005829">
    <property type="term" value="C:cytosol"/>
    <property type="evidence" value="ECO:0007669"/>
    <property type="project" value="TreeGrafter"/>
</dbReference>
<name>A0A2G2X776_CAPBA</name>
<feature type="compositionally biased region" description="Polar residues" evidence="2">
    <location>
        <begin position="226"/>
        <end position="235"/>
    </location>
</feature>
<evidence type="ECO:0000313" key="3">
    <source>
        <dbReference type="EMBL" id="PHT53364.1"/>
    </source>
</evidence>
<protein>
    <submittedName>
        <fullName evidence="3">Alpha,alpha-trehalose-phosphate synthase [UDP-forming] 8</fullName>
    </submittedName>
</protein>
<dbReference type="InterPro" id="IPR023214">
    <property type="entry name" value="HAD_sf"/>
</dbReference>
<evidence type="ECO:0000313" key="4">
    <source>
        <dbReference type="Proteomes" id="UP000224567"/>
    </source>
</evidence>
<feature type="region of interest" description="Disordered" evidence="2">
    <location>
        <begin position="193"/>
        <end position="236"/>
    </location>
</feature>
<evidence type="ECO:0000256" key="2">
    <source>
        <dbReference type="SAM" id="MobiDB-lite"/>
    </source>
</evidence>
<evidence type="ECO:0000256" key="1">
    <source>
        <dbReference type="ARBA" id="ARBA00005409"/>
    </source>
</evidence>
<accession>A0A2G2X776</accession>
<dbReference type="STRING" id="33114.A0A2G2X776"/>
<dbReference type="OrthoDB" id="755951at2759"/>
<comment type="caution">
    <text evidence="3">The sequence shown here is derived from an EMBL/GenBank/DDBJ whole genome shotgun (WGS) entry which is preliminary data.</text>
</comment>
<organism evidence="3 4">
    <name type="scientific">Capsicum baccatum</name>
    <name type="common">Peruvian pepper</name>
    <dbReference type="NCBI Taxonomy" id="33114"/>
    <lineage>
        <taxon>Eukaryota</taxon>
        <taxon>Viridiplantae</taxon>
        <taxon>Streptophyta</taxon>
        <taxon>Embryophyta</taxon>
        <taxon>Tracheophyta</taxon>
        <taxon>Spermatophyta</taxon>
        <taxon>Magnoliopsida</taxon>
        <taxon>eudicotyledons</taxon>
        <taxon>Gunneridae</taxon>
        <taxon>Pentapetalae</taxon>
        <taxon>asterids</taxon>
        <taxon>lamiids</taxon>
        <taxon>Solanales</taxon>
        <taxon>Solanaceae</taxon>
        <taxon>Solanoideae</taxon>
        <taxon>Capsiceae</taxon>
        <taxon>Capsicum</taxon>
    </lineage>
</organism>